<dbReference type="RefSeq" id="WP_346098590.1">
    <property type="nucleotide sequence ID" value="NZ_BAAABY010000045.1"/>
</dbReference>
<dbReference type="PRINTS" id="PR00455">
    <property type="entry name" value="HTHTETR"/>
</dbReference>
<accession>A0ABN1B175</accession>
<evidence type="ECO:0000256" key="1">
    <source>
        <dbReference type="ARBA" id="ARBA00022491"/>
    </source>
</evidence>
<dbReference type="Proteomes" id="UP001500909">
    <property type="component" value="Unassembled WGS sequence"/>
</dbReference>
<dbReference type="Gene3D" id="1.10.10.60">
    <property type="entry name" value="Homeodomain-like"/>
    <property type="match status" value="1"/>
</dbReference>
<feature type="domain" description="HTH tetR-type" evidence="7">
    <location>
        <begin position="4"/>
        <end position="64"/>
    </location>
</feature>
<keyword evidence="3 5" id="KW-0238">DNA-binding</keyword>
<dbReference type="PANTHER" id="PTHR30055:SF151">
    <property type="entry name" value="TRANSCRIPTIONAL REGULATORY PROTEIN"/>
    <property type="match status" value="1"/>
</dbReference>
<keyword evidence="2" id="KW-0805">Transcription regulation</keyword>
<evidence type="ECO:0000256" key="6">
    <source>
        <dbReference type="SAM" id="MobiDB-lite"/>
    </source>
</evidence>
<evidence type="ECO:0000256" key="5">
    <source>
        <dbReference type="PROSITE-ProRule" id="PRU00335"/>
    </source>
</evidence>
<dbReference type="InterPro" id="IPR003012">
    <property type="entry name" value="Tet_transcr_reg_TetR"/>
</dbReference>
<dbReference type="InterPro" id="IPR050109">
    <property type="entry name" value="HTH-type_TetR-like_transc_reg"/>
</dbReference>
<evidence type="ECO:0000256" key="2">
    <source>
        <dbReference type="ARBA" id="ARBA00023015"/>
    </source>
</evidence>
<proteinExistence type="predicted"/>
<dbReference type="PRINTS" id="PR00400">
    <property type="entry name" value="TETREPRESSOR"/>
</dbReference>
<feature type="compositionally biased region" description="Basic and acidic residues" evidence="6">
    <location>
        <begin position="167"/>
        <end position="178"/>
    </location>
</feature>
<dbReference type="Pfam" id="PF02909">
    <property type="entry name" value="TetR_C_1"/>
    <property type="match status" value="1"/>
</dbReference>
<protein>
    <submittedName>
        <fullName evidence="8">TetR/AcrR family transcriptional regulator</fullName>
    </submittedName>
</protein>
<evidence type="ECO:0000313" key="9">
    <source>
        <dbReference type="Proteomes" id="UP001500909"/>
    </source>
</evidence>
<dbReference type="InterPro" id="IPR036271">
    <property type="entry name" value="Tet_transcr_reg_TetR-rel_C_sf"/>
</dbReference>
<organism evidence="8 9">
    <name type="scientific">Streptomyces olivaceiscleroticus</name>
    <dbReference type="NCBI Taxonomy" id="68245"/>
    <lineage>
        <taxon>Bacteria</taxon>
        <taxon>Bacillati</taxon>
        <taxon>Actinomycetota</taxon>
        <taxon>Actinomycetes</taxon>
        <taxon>Kitasatosporales</taxon>
        <taxon>Streptomycetaceae</taxon>
        <taxon>Streptomyces</taxon>
    </lineage>
</organism>
<dbReference type="InterPro" id="IPR023772">
    <property type="entry name" value="DNA-bd_HTH_TetR-type_CS"/>
</dbReference>
<gene>
    <name evidence="8" type="ORF">GCM10010361_61480</name>
</gene>
<evidence type="ECO:0000256" key="4">
    <source>
        <dbReference type="ARBA" id="ARBA00023163"/>
    </source>
</evidence>
<comment type="caution">
    <text evidence="8">The sequence shown here is derived from an EMBL/GenBank/DDBJ whole genome shotgun (WGS) entry which is preliminary data.</text>
</comment>
<feature type="DNA-binding region" description="H-T-H motif" evidence="5">
    <location>
        <begin position="27"/>
        <end position="46"/>
    </location>
</feature>
<sequence length="231" mass="25559">MASRLDRTQVVDTALRLLNEVGLDGLTLRRIAKELNVQAPALYWHFKNKQELLDEMATEMFRRMAAEFAGAPPGGSDANWQDMLRVSCRTLRRTLLGYRDGGKVFSGTRMTDDSYAGPMDALLRALTDAGFTLGEAAHAWWAAYNFTIGLVIEEQSVFPEPGAPEQRTPDSRDPAYDLGDRERRLAGRYPLAAAVGREFFDDFDRAFEGGLRIVIAGVEATVPRGGADETP</sequence>
<dbReference type="PROSITE" id="PS50977">
    <property type="entry name" value="HTH_TETR_2"/>
    <property type="match status" value="1"/>
</dbReference>
<evidence type="ECO:0000259" key="7">
    <source>
        <dbReference type="PROSITE" id="PS50977"/>
    </source>
</evidence>
<reference evidence="8 9" key="1">
    <citation type="journal article" date="2019" name="Int. J. Syst. Evol. Microbiol.">
        <title>The Global Catalogue of Microorganisms (GCM) 10K type strain sequencing project: providing services to taxonomists for standard genome sequencing and annotation.</title>
        <authorList>
            <consortium name="The Broad Institute Genomics Platform"/>
            <consortium name="The Broad Institute Genome Sequencing Center for Infectious Disease"/>
            <person name="Wu L."/>
            <person name="Ma J."/>
        </authorList>
    </citation>
    <scope>NUCLEOTIDE SEQUENCE [LARGE SCALE GENOMIC DNA]</scope>
    <source>
        <strain evidence="8 9">JCM 4805</strain>
    </source>
</reference>
<evidence type="ECO:0000256" key="3">
    <source>
        <dbReference type="ARBA" id="ARBA00023125"/>
    </source>
</evidence>
<dbReference type="InterPro" id="IPR001647">
    <property type="entry name" value="HTH_TetR"/>
</dbReference>
<dbReference type="EMBL" id="BAAABY010000045">
    <property type="protein sequence ID" value="GAA0488237.1"/>
    <property type="molecule type" value="Genomic_DNA"/>
</dbReference>
<dbReference type="SUPFAM" id="SSF48498">
    <property type="entry name" value="Tetracyclin repressor-like, C-terminal domain"/>
    <property type="match status" value="1"/>
</dbReference>
<dbReference type="Gene3D" id="1.10.357.10">
    <property type="entry name" value="Tetracycline Repressor, domain 2"/>
    <property type="match status" value="1"/>
</dbReference>
<keyword evidence="1" id="KW-0678">Repressor</keyword>
<keyword evidence="9" id="KW-1185">Reference proteome</keyword>
<evidence type="ECO:0000313" key="8">
    <source>
        <dbReference type="EMBL" id="GAA0488237.1"/>
    </source>
</evidence>
<dbReference type="PANTHER" id="PTHR30055">
    <property type="entry name" value="HTH-TYPE TRANSCRIPTIONAL REGULATOR RUTR"/>
    <property type="match status" value="1"/>
</dbReference>
<dbReference type="InterPro" id="IPR009057">
    <property type="entry name" value="Homeodomain-like_sf"/>
</dbReference>
<dbReference type="PROSITE" id="PS01081">
    <property type="entry name" value="HTH_TETR_1"/>
    <property type="match status" value="1"/>
</dbReference>
<dbReference type="SUPFAM" id="SSF46689">
    <property type="entry name" value="Homeodomain-like"/>
    <property type="match status" value="1"/>
</dbReference>
<keyword evidence="4" id="KW-0804">Transcription</keyword>
<feature type="region of interest" description="Disordered" evidence="6">
    <location>
        <begin position="159"/>
        <end position="178"/>
    </location>
</feature>
<dbReference type="Pfam" id="PF00440">
    <property type="entry name" value="TetR_N"/>
    <property type="match status" value="1"/>
</dbReference>
<name>A0ABN1B175_9ACTN</name>
<dbReference type="InterPro" id="IPR004111">
    <property type="entry name" value="Repressor_TetR_C"/>
</dbReference>